<dbReference type="InterPro" id="IPR036388">
    <property type="entry name" value="WH-like_DNA-bd_sf"/>
</dbReference>
<dbReference type="Gene3D" id="1.10.10.10">
    <property type="entry name" value="Winged helix-like DNA-binding domain superfamily/Winged helix DNA-binding domain"/>
    <property type="match status" value="1"/>
</dbReference>
<feature type="domain" description="HTH lysR-type" evidence="5">
    <location>
        <begin position="6"/>
        <end position="63"/>
    </location>
</feature>
<evidence type="ECO:0000256" key="2">
    <source>
        <dbReference type="ARBA" id="ARBA00023015"/>
    </source>
</evidence>
<dbReference type="InterPro" id="IPR036390">
    <property type="entry name" value="WH_DNA-bd_sf"/>
</dbReference>
<evidence type="ECO:0000313" key="6">
    <source>
        <dbReference type="EMBL" id="EBA07418.1"/>
    </source>
</evidence>
<protein>
    <submittedName>
        <fullName evidence="6">Transcriptional regulator, LysR family protein</fullName>
    </submittedName>
</protein>
<gene>
    <name evidence="6" type="ORF">SSE37_21505</name>
</gene>
<keyword evidence="3" id="KW-0238">DNA-binding</keyword>
<dbReference type="Proteomes" id="UP000005713">
    <property type="component" value="Unassembled WGS sequence"/>
</dbReference>
<dbReference type="RefSeq" id="WP_005860401.1">
    <property type="nucleotide sequence ID" value="NZ_AAYA01000009.1"/>
</dbReference>
<dbReference type="GO" id="GO:0003677">
    <property type="term" value="F:DNA binding"/>
    <property type="evidence" value="ECO:0007669"/>
    <property type="project" value="UniProtKB-KW"/>
</dbReference>
<keyword evidence="7" id="KW-1185">Reference proteome</keyword>
<proteinExistence type="inferred from homology"/>
<dbReference type="OrthoDB" id="9796526at2"/>
<reference evidence="6 7" key="1">
    <citation type="submission" date="2006-06" db="EMBL/GenBank/DDBJ databases">
        <authorList>
            <person name="Moran M.A."/>
            <person name="Ferriera S."/>
            <person name="Johnson J."/>
            <person name="Kravitz S."/>
            <person name="Beeson K."/>
            <person name="Sutton G."/>
            <person name="Rogers Y.-H."/>
            <person name="Friedman R."/>
            <person name="Frazier M."/>
            <person name="Venter J.C."/>
        </authorList>
    </citation>
    <scope>NUCLEOTIDE SEQUENCE [LARGE SCALE GENOMIC DNA]</scope>
    <source>
        <strain evidence="6 7">E-37</strain>
    </source>
</reference>
<dbReference type="AlphaFoldDB" id="A3K5M9"/>
<evidence type="ECO:0000256" key="3">
    <source>
        <dbReference type="ARBA" id="ARBA00023125"/>
    </source>
</evidence>
<dbReference type="PANTHER" id="PTHR30579:SF3">
    <property type="entry name" value="TRANSCRIPTIONAL REGULATORY PROTEIN"/>
    <property type="match status" value="1"/>
</dbReference>
<keyword evidence="4" id="KW-0804">Transcription</keyword>
<dbReference type="PANTHER" id="PTHR30579">
    <property type="entry name" value="TRANSCRIPTIONAL REGULATOR"/>
    <property type="match status" value="1"/>
</dbReference>
<name>A3K5M9_SAGS3</name>
<keyword evidence="2" id="KW-0805">Transcription regulation</keyword>
<evidence type="ECO:0000313" key="7">
    <source>
        <dbReference type="Proteomes" id="UP000005713"/>
    </source>
</evidence>
<comment type="caution">
    <text evidence="6">The sequence shown here is derived from an EMBL/GenBank/DDBJ whole genome shotgun (WGS) entry which is preliminary data.</text>
</comment>
<dbReference type="Pfam" id="PF00126">
    <property type="entry name" value="HTH_1"/>
    <property type="match status" value="1"/>
</dbReference>
<organism evidence="6 7">
    <name type="scientific">Sagittula stellata (strain ATCC 700073 / DSM 11524 / E-37)</name>
    <dbReference type="NCBI Taxonomy" id="388399"/>
    <lineage>
        <taxon>Bacteria</taxon>
        <taxon>Pseudomonadati</taxon>
        <taxon>Pseudomonadota</taxon>
        <taxon>Alphaproteobacteria</taxon>
        <taxon>Rhodobacterales</taxon>
        <taxon>Roseobacteraceae</taxon>
        <taxon>Sagittula</taxon>
    </lineage>
</organism>
<dbReference type="EMBL" id="AAYA01000009">
    <property type="protein sequence ID" value="EBA07418.1"/>
    <property type="molecule type" value="Genomic_DNA"/>
</dbReference>
<dbReference type="InterPro" id="IPR000847">
    <property type="entry name" value="LysR_HTH_N"/>
</dbReference>
<accession>A3K5M9</accession>
<dbReference type="SUPFAM" id="SSF53850">
    <property type="entry name" value="Periplasmic binding protein-like II"/>
    <property type="match status" value="1"/>
</dbReference>
<comment type="similarity">
    <text evidence="1">Belongs to the LysR transcriptional regulatory family.</text>
</comment>
<evidence type="ECO:0000256" key="4">
    <source>
        <dbReference type="ARBA" id="ARBA00023163"/>
    </source>
</evidence>
<dbReference type="SUPFAM" id="SSF46785">
    <property type="entry name" value="Winged helix' DNA-binding domain"/>
    <property type="match status" value="1"/>
</dbReference>
<evidence type="ECO:0000259" key="5">
    <source>
        <dbReference type="PROSITE" id="PS50931"/>
    </source>
</evidence>
<sequence length="279" mass="30654">MNESAPSLDDLTLFLLVAQHGSLTAASRLSGTPLPTLSRRMTALEAQTGRALFLRGKAGYALTGEGRALADEVADLSALRRRVDRFLHSDNGPRRVRITAGFWTSRFLAQVLAPDPDGLWVPEFLPSNAALDLARREADIGIRNRAPDHQWLARQRTRPIHYAVYGLPDAPDRFVTLPASADKPPSQRWVHDRHADRILTTASDSRLCLDLALNGFGRIVLPCFAGDSEPGLTRLSEPIETLTHDEWLVSHHEARHDPPIRAALDALAQALCTAPAPRA</sequence>
<dbReference type="PROSITE" id="PS50931">
    <property type="entry name" value="HTH_LYSR"/>
    <property type="match status" value="1"/>
</dbReference>
<evidence type="ECO:0000256" key="1">
    <source>
        <dbReference type="ARBA" id="ARBA00009437"/>
    </source>
</evidence>
<dbReference type="GO" id="GO:0003700">
    <property type="term" value="F:DNA-binding transcription factor activity"/>
    <property type="evidence" value="ECO:0007669"/>
    <property type="project" value="InterPro"/>
</dbReference>
<dbReference type="InterPro" id="IPR050176">
    <property type="entry name" value="LTTR"/>
</dbReference>
<dbReference type="eggNOG" id="COG0583">
    <property type="taxonomic scope" value="Bacteria"/>
</dbReference>